<organism evidence="3">
    <name type="scientific">Alkalihalophilus sp. As8PL</name>
    <dbReference type="NCBI Taxonomy" id="3237103"/>
    <lineage>
        <taxon>Bacteria</taxon>
        <taxon>Bacillati</taxon>
        <taxon>Bacillota</taxon>
        <taxon>Bacilli</taxon>
        <taxon>Bacillales</taxon>
        <taxon>Bacillaceae</taxon>
        <taxon>Alkalihalophilus</taxon>
    </lineage>
</organism>
<gene>
    <name evidence="3" type="ORF">AB3N04_09725</name>
</gene>
<accession>A0AB39BY51</accession>
<evidence type="ECO:0000259" key="2">
    <source>
        <dbReference type="PROSITE" id="PS50995"/>
    </source>
</evidence>
<dbReference type="GO" id="GO:0006950">
    <property type="term" value="P:response to stress"/>
    <property type="evidence" value="ECO:0007669"/>
    <property type="project" value="TreeGrafter"/>
</dbReference>
<protein>
    <submittedName>
        <fullName evidence="3">MarR family winged helix-turn-helix transcriptional regulator</fullName>
    </submittedName>
</protein>
<feature type="domain" description="HTH marR-type" evidence="2">
    <location>
        <begin position="3"/>
        <end position="141"/>
    </location>
</feature>
<dbReference type="GO" id="GO:0003700">
    <property type="term" value="F:DNA-binding transcription factor activity"/>
    <property type="evidence" value="ECO:0007669"/>
    <property type="project" value="InterPro"/>
</dbReference>
<name>A0AB39BY51_9BACI</name>
<dbReference type="InterPro" id="IPR039422">
    <property type="entry name" value="MarR/SlyA-like"/>
</dbReference>
<proteinExistence type="predicted"/>
<dbReference type="PANTHER" id="PTHR33164:SF99">
    <property type="entry name" value="MARR FAMILY REGULATORY PROTEIN"/>
    <property type="match status" value="1"/>
</dbReference>
<dbReference type="Pfam" id="PF01047">
    <property type="entry name" value="MarR"/>
    <property type="match status" value="1"/>
</dbReference>
<dbReference type="InterPro" id="IPR000835">
    <property type="entry name" value="HTH_MarR-typ"/>
</dbReference>
<sequence>MNKDELYQHYTRLDKAFYKTMKTIGPKVYEKLEHNLTGEQFFVLNTLDQLGRITSSHLAEELQVKPSAITAMIDRLSKNDFVIRERDEQDRRVVYLRISDSGKLALKTSKDKRNTIMEKYVSQLTDQEIEQLTTILEKLTTIIVDTEN</sequence>
<dbReference type="InterPro" id="IPR036390">
    <property type="entry name" value="WH_DNA-bd_sf"/>
</dbReference>
<dbReference type="SUPFAM" id="SSF46785">
    <property type="entry name" value="Winged helix' DNA-binding domain"/>
    <property type="match status" value="1"/>
</dbReference>
<evidence type="ECO:0000256" key="1">
    <source>
        <dbReference type="ARBA" id="ARBA00023125"/>
    </source>
</evidence>
<dbReference type="PRINTS" id="PR00598">
    <property type="entry name" value="HTHMARR"/>
</dbReference>
<evidence type="ECO:0000313" key="3">
    <source>
        <dbReference type="EMBL" id="XDI38558.1"/>
    </source>
</evidence>
<dbReference type="AlphaFoldDB" id="A0AB39BY51"/>
<dbReference type="Gene3D" id="1.10.10.10">
    <property type="entry name" value="Winged helix-like DNA-binding domain superfamily/Winged helix DNA-binding domain"/>
    <property type="match status" value="1"/>
</dbReference>
<dbReference type="InterPro" id="IPR036388">
    <property type="entry name" value="WH-like_DNA-bd_sf"/>
</dbReference>
<dbReference type="EMBL" id="CP162551">
    <property type="protein sequence ID" value="XDI38558.1"/>
    <property type="molecule type" value="Genomic_DNA"/>
</dbReference>
<keyword evidence="1" id="KW-0238">DNA-binding</keyword>
<dbReference type="RefSeq" id="WP_368505836.1">
    <property type="nucleotide sequence ID" value="NZ_CP162551.1"/>
</dbReference>
<dbReference type="SMART" id="SM00347">
    <property type="entry name" value="HTH_MARR"/>
    <property type="match status" value="1"/>
</dbReference>
<dbReference type="PROSITE" id="PS50995">
    <property type="entry name" value="HTH_MARR_2"/>
    <property type="match status" value="1"/>
</dbReference>
<dbReference type="GO" id="GO:0003677">
    <property type="term" value="F:DNA binding"/>
    <property type="evidence" value="ECO:0007669"/>
    <property type="project" value="UniProtKB-KW"/>
</dbReference>
<dbReference type="PANTHER" id="PTHR33164">
    <property type="entry name" value="TRANSCRIPTIONAL REGULATOR, MARR FAMILY"/>
    <property type="match status" value="1"/>
</dbReference>
<reference evidence="3" key="1">
    <citation type="submission" date="2024-07" db="EMBL/GenBank/DDBJ databases">
        <title>Identification and characteristics of an arsenic-resistant bacterial isolate, which belongs to a novel species.</title>
        <authorList>
            <person name="Juszczyk A."/>
            <person name="Kowalczyk A."/>
            <person name="Was K."/>
            <person name="Kosowicz W."/>
            <person name="Budzyn A."/>
            <person name="Latowski D."/>
        </authorList>
    </citation>
    <scope>NUCLEOTIDE SEQUENCE</scope>
    <source>
        <strain evidence="3">As8PL</strain>
    </source>
</reference>